<accession>A0ABX5Z991</accession>
<sequence length="283" mass="30626">MFNRSHKDQPSQDANQAASGVPDVHREAQVVRFDPPRGLRAPYVGALLDGKLGTREVSAMLIDLSLRGWFAIEQEGKDWALVSATQLPPRGDTASRAEELLMDALFRPGLTQTPGDAVPRQYVSLSSLKHRLQGHVEEVTTALGDEMVAQGVATRNPASRGMLARRGSWLSADGERLKREAASFKHYLAKVETKQLANDQSEGFVGGYLAYAVAFELVGAWSKELDTAQTARPTSAAGQMLAEMHRNPMLVGMAAASSGGFSLDDLYVLAVARNYGAKFPGDR</sequence>
<proteinExistence type="predicted"/>
<dbReference type="Proteomes" id="UP000323565">
    <property type="component" value="Chromosome"/>
</dbReference>
<name>A0ABX5Z991_9MICO</name>
<gene>
    <name evidence="2" type="ORF">FV141_06245</name>
</gene>
<feature type="region of interest" description="Disordered" evidence="1">
    <location>
        <begin position="1"/>
        <end position="24"/>
    </location>
</feature>
<organism evidence="2 3">
    <name type="scientific">Dermacoccus abyssi</name>
    <dbReference type="NCBI Taxonomy" id="322596"/>
    <lineage>
        <taxon>Bacteria</taxon>
        <taxon>Bacillati</taxon>
        <taxon>Actinomycetota</taxon>
        <taxon>Actinomycetes</taxon>
        <taxon>Micrococcales</taxon>
        <taxon>Dermacoccaceae</taxon>
        <taxon>Dermacoccus</taxon>
    </lineage>
</organism>
<evidence type="ECO:0000313" key="3">
    <source>
        <dbReference type="Proteomes" id="UP000323565"/>
    </source>
</evidence>
<evidence type="ECO:0000313" key="2">
    <source>
        <dbReference type="EMBL" id="QEH93167.1"/>
    </source>
</evidence>
<keyword evidence="3" id="KW-1185">Reference proteome</keyword>
<feature type="compositionally biased region" description="Basic and acidic residues" evidence="1">
    <location>
        <begin position="1"/>
        <end position="10"/>
    </location>
</feature>
<protein>
    <submittedName>
        <fullName evidence="2">DUF2207 domain-containing protein</fullName>
    </submittedName>
</protein>
<reference evidence="2 3" key="1">
    <citation type="submission" date="2019-08" db="EMBL/GenBank/DDBJ databases">
        <title>Dermacoccus abyssi strain HZAU 226, whole genome Nanopore sequencing project.</title>
        <authorList>
            <person name="Guo A."/>
            <person name="Zhang X."/>
            <person name="Ruan Y."/>
            <person name="Liu W."/>
            <person name="Chen Q."/>
            <person name="Gu L."/>
        </authorList>
    </citation>
    <scope>NUCLEOTIDE SEQUENCE [LARGE SCALE GENOMIC DNA]</scope>
    <source>
        <strain evidence="2 3">HZAU 226</strain>
    </source>
</reference>
<dbReference type="EMBL" id="CP043031">
    <property type="protein sequence ID" value="QEH93167.1"/>
    <property type="molecule type" value="Genomic_DNA"/>
</dbReference>
<evidence type="ECO:0000256" key="1">
    <source>
        <dbReference type="SAM" id="MobiDB-lite"/>
    </source>
</evidence>